<reference evidence="1 2" key="1">
    <citation type="submission" date="2009-09" db="EMBL/GenBank/DDBJ databases">
        <authorList>
            <person name="Weinstock G."/>
            <person name="Sodergren E."/>
            <person name="Clifton S."/>
            <person name="Fulton L."/>
            <person name="Fulton B."/>
            <person name="Courtney L."/>
            <person name="Fronick C."/>
            <person name="Harrison M."/>
            <person name="Strong C."/>
            <person name="Farmer C."/>
            <person name="Delahaunty K."/>
            <person name="Markovic C."/>
            <person name="Hall O."/>
            <person name="Minx P."/>
            <person name="Tomlinson C."/>
            <person name="Mitreva M."/>
            <person name="Nelson J."/>
            <person name="Hou S."/>
            <person name="Wollam A."/>
            <person name="Pepin K.H."/>
            <person name="Johnson M."/>
            <person name="Bhonagiri V."/>
            <person name="Nash W.E."/>
            <person name="Warren W."/>
            <person name="Chinwalla A."/>
            <person name="Mardis E.R."/>
            <person name="Wilson R.K."/>
        </authorList>
    </citation>
    <scope>NUCLEOTIDE SEQUENCE [LARGE SCALE GENOMIC DNA]</scope>
    <source>
        <strain evidence="1 2">F0319</strain>
    </source>
</reference>
<accession>C9MSR0</accession>
<gene>
    <name evidence="1" type="ORF">HMPREF0973_02680</name>
</gene>
<dbReference type="STRING" id="649761.HMPREF0973_02680"/>
<dbReference type="EMBL" id="ACVA01000067">
    <property type="protein sequence ID" value="EEX17387.1"/>
    <property type="molecule type" value="Genomic_DNA"/>
</dbReference>
<organism evidence="1 2">
    <name type="scientific">Prevotella veroralis F0319</name>
    <dbReference type="NCBI Taxonomy" id="649761"/>
    <lineage>
        <taxon>Bacteria</taxon>
        <taxon>Pseudomonadati</taxon>
        <taxon>Bacteroidota</taxon>
        <taxon>Bacteroidia</taxon>
        <taxon>Bacteroidales</taxon>
        <taxon>Prevotellaceae</taxon>
        <taxon>Prevotella</taxon>
    </lineage>
</organism>
<protein>
    <submittedName>
        <fullName evidence="1">Uncharacterized protein</fullName>
    </submittedName>
</protein>
<name>C9MSR0_9BACT</name>
<sequence length="57" mass="6919">MHLPIERQPRIKVVFSYKKADYQNRHRLCKEKRNSTSAIYTRIISCKVNKKRELTNK</sequence>
<keyword evidence="2" id="KW-1185">Reference proteome</keyword>
<comment type="caution">
    <text evidence="1">The sequence shown here is derived from an EMBL/GenBank/DDBJ whole genome shotgun (WGS) entry which is preliminary data.</text>
</comment>
<proteinExistence type="predicted"/>
<evidence type="ECO:0000313" key="1">
    <source>
        <dbReference type="EMBL" id="EEX17387.1"/>
    </source>
</evidence>
<evidence type="ECO:0000313" key="2">
    <source>
        <dbReference type="Proteomes" id="UP000003327"/>
    </source>
</evidence>
<dbReference type="AlphaFoldDB" id="C9MSR0"/>
<dbReference type="Proteomes" id="UP000003327">
    <property type="component" value="Unassembled WGS sequence"/>
</dbReference>
<dbReference type="HOGENOM" id="CLU_2992981_0_0_10"/>